<dbReference type="SUPFAM" id="SSF52091">
    <property type="entry name" value="SpoIIaa-like"/>
    <property type="match status" value="1"/>
</dbReference>
<reference evidence="2 3" key="1">
    <citation type="submission" date="2010-05" db="EMBL/GenBank/DDBJ databases">
        <title>Complete sequence of Thermincola sp. JR.</title>
        <authorList>
            <consortium name="US DOE Joint Genome Institute"/>
            <person name="Lucas S."/>
            <person name="Copeland A."/>
            <person name="Lapidus A."/>
            <person name="Cheng J.-F."/>
            <person name="Bruce D."/>
            <person name="Goodwin L."/>
            <person name="Pitluck S."/>
            <person name="Chertkov O."/>
            <person name="Detter J.C."/>
            <person name="Han C."/>
            <person name="Tapia R."/>
            <person name="Land M."/>
            <person name="Hauser L."/>
            <person name="Kyrpides N."/>
            <person name="Mikhailova N."/>
            <person name="Hazen T.C."/>
            <person name="Woyke T."/>
        </authorList>
    </citation>
    <scope>NUCLEOTIDE SEQUENCE [LARGE SCALE GENOMIC DNA]</scope>
    <source>
        <strain evidence="2 3">JR</strain>
    </source>
</reference>
<protein>
    <submittedName>
        <fullName evidence="2">Anti-sigma-factor antagonist</fullName>
    </submittedName>
</protein>
<accession>D5XB74</accession>
<dbReference type="InterPro" id="IPR036513">
    <property type="entry name" value="STAS_dom_sf"/>
</dbReference>
<proteinExistence type="predicted"/>
<evidence type="ECO:0000313" key="2">
    <source>
        <dbReference type="EMBL" id="ADG81394.1"/>
    </source>
</evidence>
<dbReference type="eggNOG" id="COG1366">
    <property type="taxonomic scope" value="Bacteria"/>
</dbReference>
<dbReference type="Gene3D" id="3.30.750.24">
    <property type="entry name" value="STAS domain"/>
    <property type="match status" value="1"/>
</dbReference>
<evidence type="ECO:0000259" key="1">
    <source>
        <dbReference type="PROSITE" id="PS50801"/>
    </source>
</evidence>
<dbReference type="STRING" id="635013.TherJR_0513"/>
<dbReference type="HOGENOM" id="CLU_115403_9_4_9"/>
<dbReference type="PANTHER" id="PTHR33495">
    <property type="entry name" value="ANTI-SIGMA FACTOR ANTAGONIST TM_1081-RELATED-RELATED"/>
    <property type="match status" value="1"/>
</dbReference>
<name>D5XB74_THEPJ</name>
<feature type="domain" description="STAS" evidence="1">
    <location>
        <begin position="4"/>
        <end position="109"/>
    </location>
</feature>
<dbReference type="PROSITE" id="PS50801">
    <property type="entry name" value="STAS"/>
    <property type="match status" value="1"/>
</dbReference>
<dbReference type="KEGG" id="tjr:TherJR_0513"/>
<organism evidence="2 3">
    <name type="scientific">Thermincola potens (strain JR)</name>
    <dbReference type="NCBI Taxonomy" id="635013"/>
    <lineage>
        <taxon>Bacteria</taxon>
        <taxon>Bacillati</taxon>
        <taxon>Bacillota</taxon>
        <taxon>Clostridia</taxon>
        <taxon>Eubacteriales</taxon>
        <taxon>Thermincolaceae</taxon>
        <taxon>Thermincola</taxon>
    </lineage>
</organism>
<gene>
    <name evidence="2" type="ordered locus">TherJR_0513</name>
</gene>
<dbReference type="GO" id="GO:0043856">
    <property type="term" value="F:anti-sigma factor antagonist activity"/>
    <property type="evidence" value="ECO:0007669"/>
    <property type="project" value="TreeGrafter"/>
</dbReference>
<dbReference type="EMBL" id="CP002028">
    <property type="protein sequence ID" value="ADG81394.1"/>
    <property type="molecule type" value="Genomic_DNA"/>
</dbReference>
<dbReference type="AlphaFoldDB" id="D5XB74"/>
<evidence type="ECO:0000313" key="3">
    <source>
        <dbReference type="Proteomes" id="UP000002377"/>
    </source>
</evidence>
<dbReference type="InterPro" id="IPR002645">
    <property type="entry name" value="STAS_dom"/>
</dbReference>
<dbReference type="CDD" id="cd07043">
    <property type="entry name" value="STAS_anti-anti-sigma_factors"/>
    <property type="match status" value="1"/>
</dbReference>
<sequence>MCMLQINRAETGETVQISLSGDLDISSVNIFRRCTDDLCSDAREIHFDLSGLEFIDSTGVGALAEMVDLLEGKGYKVKFTNITDDIYEILEIIGLPQWLGEEKFYRQNE</sequence>
<dbReference type="Proteomes" id="UP000002377">
    <property type="component" value="Chromosome"/>
</dbReference>
<keyword evidence="3" id="KW-1185">Reference proteome</keyword>
<dbReference type="Pfam" id="PF01740">
    <property type="entry name" value="STAS"/>
    <property type="match status" value="1"/>
</dbReference>